<dbReference type="AlphaFoldDB" id="A0AAN6S7X7"/>
<gene>
    <name evidence="1" type="ORF">QBC46DRAFT_422270</name>
</gene>
<evidence type="ECO:0000313" key="1">
    <source>
        <dbReference type="EMBL" id="KAK3943116.1"/>
    </source>
</evidence>
<proteinExistence type="predicted"/>
<protein>
    <submittedName>
        <fullName evidence="1">Uncharacterized protein</fullName>
    </submittedName>
</protein>
<dbReference type="EMBL" id="MU853768">
    <property type="protein sequence ID" value="KAK3943116.1"/>
    <property type="molecule type" value="Genomic_DNA"/>
</dbReference>
<keyword evidence="2" id="KW-1185">Reference proteome</keyword>
<name>A0AAN6S7X7_9PEZI</name>
<evidence type="ECO:0000313" key="2">
    <source>
        <dbReference type="Proteomes" id="UP001303473"/>
    </source>
</evidence>
<accession>A0AAN6S7X7</accession>
<comment type="caution">
    <text evidence="1">The sequence shown here is derived from an EMBL/GenBank/DDBJ whole genome shotgun (WGS) entry which is preliminary data.</text>
</comment>
<organism evidence="1 2">
    <name type="scientific">Diplogelasinospora grovesii</name>
    <dbReference type="NCBI Taxonomy" id="303347"/>
    <lineage>
        <taxon>Eukaryota</taxon>
        <taxon>Fungi</taxon>
        <taxon>Dikarya</taxon>
        <taxon>Ascomycota</taxon>
        <taxon>Pezizomycotina</taxon>
        <taxon>Sordariomycetes</taxon>
        <taxon>Sordariomycetidae</taxon>
        <taxon>Sordariales</taxon>
        <taxon>Diplogelasinosporaceae</taxon>
        <taxon>Diplogelasinospora</taxon>
    </lineage>
</organism>
<reference evidence="2" key="1">
    <citation type="journal article" date="2023" name="Mol. Phylogenet. Evol.">
        <title>Genome-scale phylogeny and comparative genomics of the fungal order Sordariales.</title>
        <authorList>
            <person name="Hensen N."/>
            <person name="Bonometti L."/>
            <person name="Westerberg I."/>
            <person name="Brannstrom I.O."/>
            <person name="Guillou S."/>
            <person name="Cros-Aarteil S."/>
            <person name="Calhoun S."/>
            <person name="Haridas S."/>
            <person name="Kuo A."/>
            <person name="Mondo S."/>
            <person name="Pangilinan J."/>
            <person name="Riley R."/>
            <person name="LaButti K."/>
            <person name="Andreopoulos B."/>
            <person name="Lipzen A."/>
            <person name="Chen C."/>
            <person name="Yan M."/>
            <person name="Daum C."/>
            <person name="Ng V."/>
            <person name="Clum A."/>
            <person name="Steindorff A."/>
            <person name="Ohm R.A."/>
            <person name="Martin F."/>
            <person name="Silar P."/>
            <person name="Natvig D.O."/>
            <person name="Lalanne C."/>
            <person name="Gautier V."/>
            <person name="Ament-Velasquez S.L."/>
            <person name="Kruys A."/>
            <person name="Hutchinson M.I."/>
            <person name="Powell A.J."/>
            <person name="Barry K."/>
            <person name="Miller A.N."/>
            <person name="Grigoriev I.V."/>
            <person name="Debuchy R."/>
            <person name="Gladieux P."/>
            <person name="Hiltunen Thoren M."/>
            <person name="Johannesson H."/>
        </authorList>
    </citation>
    <scope>NUCLEOTIDE SEQUENCE [LARGE SCALE GENOMIC DNA]</scope>
    <source>
        <strain evidence="2">CBS 340.73</strain>
    </source>
</reference>
<dbReference type="Proteomes" id="UP001303473">
    <property type="component" value="Unassembled WGS sequence"/>
</dbReference>
<sequence length="207" mass="23956">MTETWSEGSTVDVPDVGNLRRLLKCGVIRVPGVQWRRKRRWFSRYIGPQRCRRFGGLLEPDPEAVYFHSDRESVTYRVYELLPEQKQVLLDFLTADSPPPTCHLPILGDANNRNRVDPEEPSESTRIYRDMWERNENPPETGDDRLRDVWDKDDYPPLQDKGAAWKPTIICRDCARVIIAEHGEHIGFDATLVDQLVPLSSTSIVHF</sequence>